<evidence type="ECO:0000256" key="7">
    <source>
        <dbReference type="ARBA" id="ARBA00023157"/>
    </source>
</evidence>
<feature type="transmembrane region" description="Helical" evidence="10">
    <location>
        <begin position="169"/>
        <end position="189"/>
    </location>
</feature>
<dbReference type="PROSITE" id="PS51465">
    <property type="entry name" value="KAZAL_2"/>
    <property type="match status" value="1"/>
</dbReference>
<dbReference type="FunFam" id="2.60.40.10:FF:000653">
    <property type="entry name" value="Follistatin like 4"/>
    <property type="match status" value="1"/>
</dbReference>
<evidence type="ECO:0000256" key="5">
    <source>
        <dbReference type="ARBA" id="ARBA00022737"/>
    </source>
</evidence>
<evidence type="ECO:0000256" key="8">
    <source>
        <dbReference type="ARBA" id="ARBA00023180"/>
    </source>
</evidence>
<dbReference type="FunFam" id="2.60.40.10:FF:002358">
    <property type="entry name" value="Follistatin like 4"/>
    <property type="match status" value="1"/>
</dbReference>
<keyword evidence="3" id="KW-0479">Metal-binding</keyword>
<dbReference type="InterPro" id="IPR050653">
    <property type="entry name" value="Prot_Inhib_GrowthFact_Antg"/>
</dbReference>
<keyword evidence="10" id="KW-1133">Transmembrane helix</keyword>
<dbReference type="GeneTree" id="ENSGT00940000158076"/>
<dbReference type="CDD" id="cd00096">
    <property type="entry name" value="Ig"/>
    <property type="match status" value="1"/>
</dbReference>
<name>A0A3B3BB06_ORYME</name>
<proteinExistence type="predicted"/>
<evidence type="ECO:0000256" key="6">
    <source>
        <dbReference type="ARBA" id="ARBA00022837"/>
    </source>
</evidence>
<keyword evidence="7" id="KW-1015">Disulfide bond</keyword>
<evidence type="ECO:0000256" key="10">
    <source>
        <dbReference type="SAM" id="Phobius"/>
    </source>
</evidence>
<sequence length="793" mass="89293">FWLFLVEQKGEICLFFVGQCSLTGCIYLLYLNIFFFFPQAPSDPDGDPCRRTNCGRGRQCVVMAGTGRAECVCQEHCRPSFVPVCGSDGRFYENHCEVYRTACLERRRIYVVHSKDCFFKGKPAPKVLESGEQNQQRDMEEKRGLVDAMFQYLDVNQDGRLIFHLHQHCVIYLLICFCTLMYFLLPHFLNFKPQSLFLPTFAEVVQLSLAEEQRVSISTVTVGLSAVLTCAIEGTLRPPIIWKRNRIILNFLDLEDINDFGDDGSLYITKVTTIHMGNYSCHAYGYEDLYQIHVLQVNVPPVILVYPETQAQEPGVSASLHCHADGIPNPKLLWLKNGMDLQASSSKQLTLIANGSELFIGSVRYEDTGAYTCIAKNEVGVDEDISSLFVEDSAKKTRLSVGNMFYVFSDEGVTVLQPSECEIRRHIKRTERIVTTYEEMCPKGEGVSPQRCVWSSAVNVRDKYIYVTQPLQSRLLVVDIQAQKVVQAVGTDAFPVKLLYDKSHDQVWILTWGDMDKTHPTLQVIPQASVGEVHHTIRTTFQRVNDFFIPPTNLIITHVRFAFVFLKNEPAIHKIDLETFHRVKTISLKNYSCIPASMAYTHLSGFYFVQCQSKSRLHAPPQLLIDSVTDAVIGPNLNVTGQAYVSPDGRYIVTPDPQSSKLTVQTVSFQGELNLNKEIDKSLNVSDLVFQRSFTESNQHEIVATSSSGTDLLFADLSLGRTEVLQSLKEPLAPKAWPWAGPNRVVVSSGLFGQYLVTPSIESLFVLNGKQRTPHCEVSDIKRGNTVVWVGDV</sequence>
<feature type="transmembrane region" description="Helical" evidence="10">
    <location>
        <begin position="12"/>
        <end position="37"/>
    </location>
</feature>
<dbReference type="SMART" id="SM00408">
    <property type="entry name" value="IGc2"/>
    <property type="match status" value="2"/>
</dbReference>
<dbReference type="InterPro" id="IPR003599">
    <property type="entry name" value="Ig_sub"/>
</dbReference>
<feature type="domain" description="Ig-like" evidence="11">
    <location>
        <begin position="301"/>
        <end position="386"/>
    </location>
</feature>
<accession>A0A3B3BB06</accession>
<dbReference type="PROSITE" id="PS50835">
    <property type="entry name" value="IG_LIKE"/>
    <property type="match status" value="2"/>
</dbReference>
<dbReference type="InterPro" id="IPR015943">
    <property type="entry name" value="WD40/YVTN_repeat-like_dom_sf"/>
</dbReference>
<dbReference type="FunFam" id="3.30.60.30:FF:000007">
    <property type="entry name" value="follistatin-related protein 5 isoform X1"/>
    <property type="match status" value="1"/>
</dbReference>
<keyword evidence="4" id="KW-0732">Signal</keyword>
<dbReference type="Proteomes" id="UP000261560">
    <property type="component" value="Unplaced"/>
</dbReference>
<dbReference type="InterPro" id="IPR003598">
    <property type="entry name" value="Ig_sub2"/>
</dbReference>
<dbReference type="GO" id="GO:0030510">
    <property type="term" value="P:regulation of BMP signaling pathway"/>
    <property type="evidence" value="ECO:0007669"/>
    <property type="project" value="TreeGrafter"/>
</dbReference>
<dbReference type="GO" id="GO:0005615">
    <property type="term" value="C:extracellular space"/>
    <property type="evidence" value="ECO:0007669"/>
    <property type="project" value="TreeGrafter"/>
</dbReference>
<dbReference type="PANTHER" id="PTHR10913">
    <property type="entry name" value="FOLLISTATIN-RELATED"/>
    <property type="match status" value="1"/>
</dbReference>
<dbReference type="PANTHER" id="PTHR10913:SF9">
    <property type="entry name" value="FOLLISTATIN-RELATED PROTEIN 4"/>
    <property type="match status" value="1"/>
</dbReference>
<dbReference type="InterPro" id="IPR036179">
    <property type="entry name" value="Ig-like_dom_sf"/>
</dbReference>
<evidence type="ECO:0000256" key="2">
    <source>
        <dbReference type="ARBA" id="ARBA00022525"/>
    </source>
</evidence>
<dbReference type="InterPro" id="IPR002350">
    <property type="entry name" value="Kazal_dom"/>
</dbReference>
<evidence type="ECO:0000259" key="11">
    <source>
        <dbReference type="PROSITE" id="PS50835"/>
    </source>
</evidence>
<keyword evidence="10" id="KW-0812">Transmembrane</keyword>
<evidence type="ECO:0000256" key="1">
    <source>
        <dbReference type="ARBA" id="ARBA00004613"/>
    </source>
</evidence>
<dbReference type="AlphaFoldDB" id="A0A3B3BB06"/>
<dbReference type="Gene3D" id="2.130.10.10">
    <property type="entry name" value="YVTN repeat-like/Quinoprotein amine dehydrogenase"/>
    <property type="match status" value="1"/>
</dbReference>
<keyword evidence="8" id="KW-0325">Glycoprotein</keyword>
<dbReference type="GO" id="GO:0046872">
    <property type="term" value="F:metal ion binding"/>
    <property type="evidence" value="ECO:0007669"/>
    <property type="project" value="UniProtKB-KW"/>
</dbReference>
<dbReference type="InterPro" id="IPR036058">
    <property type="entry name" value="Kazal_dom_sf"/>
</dbReference>
<organism evidence="13 14">
    <name type="scientific">Oryzias melastigma</name>
    <name type="common">Marine medaka</name>
    <dbReference type="NCBI Taxonomy" id="30732"/>
    <lineage>
        <taxon>Eukaryota</taxon>
        <taxon>Metazoa</taxon>
        <taxon>Chordata</taxon>
        <taxon>Craniata</taxon>
        <taxon>Vertebrata</taxon>
        <taxon>Euteleostomi</taxon>
        <taxon>Actinopterygii</taxon>
        <taxon>Neopterygii</taxon>
        <taxon>Teleostei</taxon>
        <taxon>Neoteleostei</taxon>
        <taxon>Acanthomorphata</taxon>
        <taxon>Ovalentaria</taxon>
        <taxon>Atherinomorphae</taxon>
        <taxon>Beloniformes</taxon>
        <taxon>Adrianichthyidae</taxon>
        <taxon>Oryziinae</taxon>
        <taxon>Oryzias</taxon>
    </lineage>
</organism>
<dbReference type="CDD" id="cd00104">
    <property type="entry name" value="KAZAL_FS"/>
    <property type="match status" value="1"/>
</dbReference>
<dbReference type="Pfam" id="PF13927">
    <property type="entry name" value="Ig_3"/>
    <property type="match status" value="2"/>
</dbReference>
<dbReference type="InterPro" id="IPR007110">
    <property type="entry name" value="Ig-like_dom"/>
</dbReference>
<keyword evidence="10" id="KW-0472">Membrane</keyword>
<evidence type="ECO:0000256" key="4">
    <source>
        <dbReference type="ARBA" id="ARBA00022729"/>
    </source>
</evidence>
<dbReference type="SMART" id="SM00280">
    <property type="entry name" value="KAZAL"/>
    <property type="match status" value="1"/>
</dbReference>
<evidence type="ECO:0000313" key="14">
    <source>
        <dbReference type="Proteomes" id="UP000261560"/>
    </source>
</evidence>
<comment type="subcellular location">
    <subcellularLocation>
        <location evidence="1">Secreted</location>
    </subcellularLocation>
</comment>
<dbReference type="GO" id="GO:0030154">
    <property type="term" value="P:cell differentiation"/>
    <property type="evidence" value="ECO:0007669"/>
    <property type="project" value="TreeGrafter"/>
</dbReference>
<reference evidence="13" key="1">
    <citation type="submission" date="2025-08" db="UniProtKB">
        <authorList>
            <consortium name="Ensembl"/>
        </authorList>
    </citation>
    <scope>IDENTIFICATION</scope>
</reference>
<dbReference type="InterPro" id="IPR013783">
    <property type="entry name" value="Ig-like_fold"/>
</dbReference>
<dbReference type="Ensembl" id="ENSOMET00000011954.1">
    <property type="protein sequence ID" value="ENSOMEP00000002761.1"/>
    <property type="gene ID" value="ENSOMEG00000003722.1"/>
</dbReference>
<evidence type="ECO:0000256" key="3">
    <source>
        <dbReference type="ARBA" id="ARBA00022723"/>
    </source>
</evidence>
<protein>
    <submittedName>
        <fullName evidence="13">Follistatin-like 4</fullName>
    </submittedName>
</protein>
<dbReference type="STRING" id="30732.ENSOMEP00000002761"/>
<keyword evidence="9" id="KW-0393">Immunoglobulin domain</keyword>
<keyword evidence="14" id="KW-1185">Reference proteome</keyword>
<dbReference type="SUPFAM" id="SSF100895">
    <property type="entry name" value="Kazal-type serine protease inhibitors"/>
    <property type="match status" value="1"/>
</dbReference>
<reference evidence="13" key="2">
    <citation type="submission" date="2025-09" db="UniProtKB">
        <authorList>
            <consortium name="Ensembl"/>
        </authorList>
    </citation>
    <scope>IDENTIFICATION</scope>
</reference>
<dbReference type="SUPFAM" id="SSF48726">
    <property type="entry name" value="Immunoglobulin"/>
    <property type="match status" value="2"/>
</dbReference>
<feature type="domain" description="Kazal-like" evidence="12">
    <location>
        <begin position="72"/>
        <end position="119"/>
    </location>
</feature>
<evidence type="ECO:0000256" key="9">
    <source>
        <dbReference type="ARBA" id="ARBA00023319"/>
    </source>
</evidence>
<dbReference type="Gene3D" id="3.30.60.30">
    <property type="match status" value="1"/>
</dbReference>
<feature type="domain" description="Ig-like" evidence="11">
    <location>
        <begin position="199"/>
        <end position="283"/>
    </location>
</feature>
<dbReference type="Pfam" id="PF07648">
    <property type="entry name" value="Kazal_2"/>
    <property type="match status" value="1"/>
</dbReference>
<dbReference type="PaxDb" id="30732-ENSOMEP00000002761"/>
<dbReference type="OMA" id="RYLPVCG"/>
<dbReference type="SMART" id="SM00409">
    <property type="entry name" value="IG"/>
    <property type="match status" value="2"/>
</dbReference>
<keyword evidence="5" id="KW-0677">Repeat</keyword>
<keyword evidence="6" id="KW-0106">Calcium</keyword>
<keyword evidence="2" id="KW-0964">Secreted</keyword>
<dbReference type="Gene3D" id="2.60.40.10">
    <property type="entry name" value="Immunoglobulins"/>
    <property type="match status" value="2"/>
</dbReference>
<evidence type="ECO:0000313" key="13">
    <source>
        <dbReference type="Ensembl" id="ENSOMEP00000002761.1"/>
    </source>
</evidence>
<evidence type="ECO:0000259" key="12">
    <source>
        <dbReference type="PROSITE" id="PS51465"/>
    </source>
</evidence>
<dbReference type="SUPFAM" id="SSF75011">
    <property type="entry name" value="3-carboxy-cis,cis-mucoante lactonizing enzyme"/>
    <property type="match status" value="1"/>
</dbReference>